<dbReference type="PANTHER" id="PTHR23240">
    <property type="entry name" value="DNA CROSS-LINK REPAIR PROTEIN PSO2/SNM1-RELATED"/>
    <property type="match status" value="1"/>
</dbReference>
<name>A0A381Q9I7_9ZZZZ</name>
<organism evidence="1">
    <name type="scientific">marine metagenome</name>
    <dbReference type="NCBI Taxonomy" id="408172"/>
    <lineage>
        <taxon>unclassified sequences</taxon>
        <taxon>metagenomes</taxon>
        <taxon>ecological metagenomes</taxon>
    </lineage>
</organism>
<dbReference type="GO" id="GO:0003684">
    <property type="term" value="F:damaged DNA binding"/>
    <property type="evidence" value="ECO:0007669"/>
    <property type="project" value="TreeGrafter"/>
</dbReference>
<accession>A0A381Q9I7</accession>
<evidence type="ECO:0008006" key="2">
    <source>
        <dbReference type="Google" id="ProtNLM"/>
    </source>
</evidence>
<dbReference type="SUPFAM" id="SSF56281">
    <property type="entry name" value="Metallo-hydrolase/oxidoreductase"/>
    <property type="match status" value="1"/>
</dbReference>
<gene>
    <name evidence="1" type="ORF">METZ01_LOCUS27157</name>
</gene>
<evidence type="ECO:0000313" key="1">
    <source>
        <dbReference type="EMBL" id="SUZ74303.1"/>
    </source>
</evidence>
<dbReference type="EMBL" id="UINC01001205">
    <property type="protein sequence ID" value="SUZ74303.1"/>
    <property type="molecule type" value="Genomic_DNA"/>
</dbReference>
<reference evidence="1" key="1">
    <citation type="submission" date="2018-05" db="EMBL/GenBank/DDBJ databases">
        <authorList>
            <person name="Lanie J.A."/>
            <person name="Ng W.-L."/>
            <person name="Kazmierczak K.M."/>
            <person name="Andrzejewski T.M."/>
            <person name="Davidsen T.M."/>
            <person name="Wayne K.J."/>
            <person name="Tettelin H."/>
            <person name="Glass J.I."/>
            <person name="Rusch D."/>
            <person name="Podicherti R."/>
            <person name="Tsui H.-C.T."/>
            <person name="Winkler M.E."/>
        </authorList>
    </citation>
    <scope>NUCLEOTIDE SEQUENCE</scope>
</reference>
<dbReference type="GO" id="GO:0006303">
    <property type="term" value="P:double-strand break repair via nonhomologous end joining"/>
    <property type="evidence" value="ECO:0007669"/>
    <property type="project" value="TreeGrafter"/>
</dbReference>
<dbReference type="AlphaFoldDB" id="A0A381Q9I7"/>
<protein>
    <recommendedName>
        <fullName evidence="2">MBL fold metallo-hydrolase</fullName>
    </recommendedName>
</protein>
<sequence>MRPWLFLSEVYVQAVFKSGVYLPDLDLWLDSTRKREFSLISHAHSDHTGRHNRPVLTPNTAALLGDYLKNSDPVLLPYHQPFDAPEYTMTLYPAGHCLGSAQALIESKATGERLLYTGDIKSRTSLVNEPLEAVLCDTLVMEATYGRPEYVFPPEEQVLDTAYKTLRMWLSRGDRPVVQGWRLGKSQELLHHLLGNGFDVLIEESIYLGTHVYLNAGVKFPGQIKMFEGEWPDGWVLLFPPGKRREALKGFTRKRTLEMTGWATSGTMPWGRSADASLPYSDHPDFNELVAYVEAVAPKQVYTVNGFPELAAQLRELGYPAVHLPGRGQKQDTGFQMKLV</sequence>
<dbReference type="Gene3D" id="3.60.15.10">
    <property type="entry name" value="Ribonuclease Z/Hydroxyacylglutathione hydrolase-like"/>
    <property type="match status" value="1"/>
</dbReference>
<dbReference type="GO" id="GO:0036297">
    <property type="term" value="P:interstrand cross-link repair"/>
    <property type="evidence" value="ECO:0007669"/>
    <property type="project" value="TreeGrafter"/>
</dbReference>
<dbReference type="GO" id="GO:0035312">
    <property type="term" value="F:5'-3' DNA exonuclease activity"/>
    <property type="evidence" value="ECO:0007669"/>
    <property type="project" value="TreeGrafter"/>
</dbReference>
<proteinExistence type="predicted"/>
<dbReference type="InterPro" id="IPR036866">
    <property type="entry name" value="RibonucZ/Hydroxyglut_hydro"/>
</dbReference>